<proteinExistence type="predicted"/>
<gene>
    <name evidence="2" type="ORF">GCM10022255_078350</name>
</gene>
<keyword evidence="1" id="KW-1133">Transmembrane helix</keyword>
<comment type="caution">
    <text evidence="2">The sequence shown here is derived from an EMBL/GenBank/DDBJ whole genome shotgun (WGS) entry which is preliminary data.</text>
</comment>
<sequence>MRGGVTVIGVSRRRVSVWSAVVVLAVSTSLTVVGATAAYGRMRPPLEPEQDGIRCYSKATLAGGDHFYGTAVPFRPGADATLGLGRDAVAQCTPLWRLGVLRRNVRRPAEPDGREHEVPTLDACELPDHRPAVFPGQSGTCRRLGLPSLAW</sequence>
<keyword evidence="3" id="KW-1185">Reference proteome</keyword>
<keyword evidence="1" id="KW-0812">Transmembrane</keyword>
<keyword evidence="1" id="KW-0472">Membrane</keyword>
<protein>
    <recommendedName>
        <fullName evidence="4">Secreted protein</fullName>
    </recommendedName>
</protein>
<evidence type="ECO:0008006" key="4">
    <source>
        <dbReference type="Google" id="ProtNLM"/>
    </source>
</evidence>
<accession>A0ABP8DKV4</accession>
<evidence type="ECO:0000256" key="1">
    <source>
        <dbReference type="SAM" id="Phobius"/>
    </source>
</evidence>
<feature type="transmembrane region" description="Helical" evidence="1">
    <location>
        <begin position="15"/>
        <end position="39"/>
    </location>
</feature>
<reference evidence="3" key="1">
    <citation type="journal article" date="2019" name="Int. J. Syst. Evol. Microbiol.">
        <title>The Global Catalogue of Microorganisms (GCM) 10K type strain sequencing project: providing services to taxonomists for standard genome sequencing and annotation.</title>
        <authorList>
            <consortium name="The Broad Institute Genomics Platform"/>
            <consortium name="The Broad Institute Genome Sequencing Center for Infectious Disease"/>
            <person name="Wu L."/>
            <person name="Ma J."/>
        </authorList>
    </citation>
    <scope>NUCLEOTIDE SEQUENCE [LARGE SCALE GENOMIC DNA]</scope>
    <source>
        <strain evidence="3">JCM 17441</strain>
    </source>
</reference>
<dbReference type="Proteomes" id="UP001500620">
    <property type="component" value="Unassembled WGS sequence"/>
</dbReference>
<evidence type="ECO:0000313" key="2">
    <source>
        <dbReference type="EMBL" id="GAA4258275.1"/>
    </source>
</evidence>
<name>A0ABP8DKV4_9ACTN</name>
<organism evidence="2 3">
    <name type="scientific">Dactylosporangium darangshiense</name>
    <dbReference type="NCBI Taxonomy" id="579108"/>
    <lineage>
        <taxon>Bacteria</taxon>
        <taxon>Bacillati</taxon>
        <taxon>Actinomycetota</taxon>
        <taxon>Actinomycetes</taxon>
        <taxon>Micromonosporales</taxon>
        <taxon>Micromonosporaceae</taxon>
        <taxon>Dactylosporangium</taxon>
    </lineage>
</organism>
<evidence type="ECO:0000313" key="3">
    <source>
        <dbReference type="Proteomes" id="UP001500620"/>
    </source>
</evidence>
<dbReference type="EMBL" id="BAABAT010000030">
    <property type="protein sequence ID" value="GAA4258275.1"/>
    <property type="molecule type" value="Genomic_DNA"/>
</dbReference>